<feature type="domain" description="OTU" evidence="8">
    <location>
        <begin position="2"/>
        <end position="78"/>
    </location>
</feature>
<dbReference type="Pfam" id="PF02338">
    <property type="entry name" value="OTU"/>
    <property type="match status" value="1"/>
</dbReference>
<evidence type="ECO:0000256" key="3">
    <source>
        <dbReference type="ARBA" id="ARBA00012759"/>
    </source>
</evidence>
<evidence type="ECO:0000256" key="7">
    <source>
        <dbReference type="SAM" id="MobiDB-lite"/>
    </source>
</evidence>
<keyword evidence="5" id="KW-0833">Ubl conjugation pathway</keyword>
<dbReference type="SUPFAM" id="SSF54001">
    <property type="entry name" value="Cysteine proteinases"/>
    <property type="match status" value="1"/>
</dbReference>
<evidence type="ECO:0000256" key="4">
    <source>
        <dbReference type="ARBA" id="ARBA00022670"/>
    </source>
</evidence>
<dbReference type="InterPro" id="IPR003323">
    <property type="entry name" value="OTU_dom"/>
</dbReference>
<sequence>MDYVEAEKSFFANYIDGDVKEYVHKMRQQGEWGDNVEIQAMSEMYSRRVEIFAYSSEPMKTYQRHLGGANPIRISYHCRCHYNSIDFPELKRQWLTSEPGVWEDRVIAASRSRVRIRPNTATQDEELKLALAVSRQDFKGGDNLFDQEIQKAIELSKKSAADPMQQAVINSLGGLSVDGAASTNLTPEQAAIQRAMLASMQPEVKNDPLQQALAASLQDSELQKVLELSRLEHQGTSSGTASEGSDRKQKKKEEAKKEEARNEEANQNTGPSPVTSANASGAAEKKETTAEASSSSVPAWLEQLMVDMALPRKKCLKAYDRFKGDCVSEEILKTNIIMYCLS</sequence>
<comment type="similarity">
    <text evidence="2">Belongs to the peptidase C85 family.</text>
</comment>
<dbReference type="EMBL" id="HBHP01015469">
    <property type="protein sequence ID" value="CAD9763316.1"/>
    <property type="molecule type" value="Transcribed_RNA"/>
</dbReference>
<keyword evidence="4" id="KW-0645">Protease</keyword>
<feature type="region of interest" description="Disordered" evidence="7">
    <location>
        <begin position="230"/>
        <end position="296"/>
    </location>
</feature>
<dbReference type="GO" id="GO:0061578">
    <property type="term" value="F:K63-linked deubiquitinase activity"/>
    <property type="evidence" value="ECO:0007669"/>
    <property type="project" value="TreeGrafter"/>
</dbReference>
<accession>A0A7S2TPG6</accession>
<dbReference type="InterPro" id="IPR038765">
    <property type="entry name" value="Papain-like_cys_pep_sf"/>
</dbReference>
<evidence type="ECO:0000256" key="1">
    <source>
        <dbReference type="ARBA" id="ARBA00000707"/>
    </source>
</evidence>
<evidence type="ECO:0000259" key="8">
    <source>
        <dbReference type="Pfam" id="PF02338"/>
    </source>
</evidence>
<dbReference type="EC" id="3.4.19.12" evidence="3"/>
<feature type="compositionally biased region" description="Polar residues" evidence="7">
    <location>
        <begin position="234"/>
        <end position="243"/>
    </location>
</feature>
<proteinExistence type="inferred from homology"/>
<dbReference type="GO" id="GO:0006508">
    <property type="term" value="P:proteolysis"/>
    <property type="evidence" value="ECO:0007669"/>
    <property type="project" value="UniProtKB-KW"/>
</dbReference>
<evidence type="ECO:0000256" key="6">
    <source>
        <dbReference type="ARBA" id="ARBA00022801"/>
    </source>
</evidence>
<dbReference type="GO" id="GO:0004843">
    <property type="term" value="F:cysteine-type deubiquitinase activity"/>
    <property type="evidence" value="ECO:0007669"/>
    <property type="project" value="UniProtKB-EC"/>
</dbReference>
<comment type="catalytic activity">
    <reaction evidence="1">
        <text>Thiol-dependent hydrolysis of ester, thioester, amide, peptide and isopeptide bonds formed by the C-terminal Gly of ubiquitin (a 76-residue protein attached to proteins as an intracellular targeting signal).</text>
        <dbReference type="EC" id="3.4.19.12"/>
    </reaction>
</comment>
<evidence type="ECO:0000313" key="9">
    <source>
        <dbReference type="EMBL" id="CAD9763316.1"/>
    </source>
</evidence>
<evidence type="ECO:0000256" key="2">
    <source>
        <dbReference type="ARBA" id="ARBA00010407"/>
    </source>
</evidence>
<dbReference type="InterPro" id="IPR050704">
    <property type="entry name" value="Peptidase_C85-like"/>
</dbReference>
<name>A0A7S2TPG6_9EUKA</name>
<feature type="compositionally biased region" description="Polar residues" evidence="7">
    <location>
        <begin position="269"/>
        <end position="278"/>
    </location>
</feature>
<reference evidence="9" key="1">
    <citation type="submission" date="2021-01" db="EMBL/GenBank/DDBJ databases">
        <authorList>
            <person name="Corre E."/>
            <person name="Pelletier E."/>
            <person name="Niang G."/>
            <person name="Scheremetjew M."/>
            <person name="Finn R."/>
            <person name="Kale V."/>
            <person name="Holt S."/>
            <person name="Cochrane G."/>
            <person name="Meng A."/>
            <person name="Brown T."/>
            <person name="Cohen L."/>
        </authorList>
    </citation>
    <scope>NUCLEOTIDE SEQUENCE</scope>
    <source>
        <strain evidence="9">CCMP622</strain>
    </source>
</reference>
<dbReference type="GO" id="GO:0016579">
    <property type="term" value="P:protein deubiquitination"/>
    <property type="evidence" value="ECO:0007669"/>
    <property type="project" value="TreeGrafter"/>
</dbReference>
<gene>
    <name evidence="9" type="ORF">LSP00402_LOCUS9587</name>
</gene>
<dbReference type="PANTHER" id="PTHR12419">
    <property type="entry name" value="OTU DOMAIN CONTAINING PROTEIN"/>
    <property type="match status" value="1"/>
</dbReference>
<feature type="compositionally biased region" description="Basic and acidic residues" evidence="7">
    <location>
        <begin position="244"/>
        <end position="264"/>
    </location>
</feature>
<keyword evidence="6" id="KW-0378">Hydrolase</keyword>
<evidence type="ECO:0000256" key="5">
    <source>
        <dbReference type="ARBA" id="ARBA00022786"/>
    </source>
</evidence>
<dbReference type="Pfam" id="PF02809">
    <property type="entry name" value="UIM"/>
    <property type="match status" value="4"/>
</dbReference>
<organism evidence="9">
    <name type="scientific">Lotharella oceanica</name>
    <dbReference type="NCBI Taxonomy" id="641309"/>
    <lineage>
        <taxon>Eukaryota</taxon>
        <taxon>Sar</taxon>
        <taxon>Rhizaria</taxon>
        <taxon>Cercozoa</taxon>
        <taxon>Chlorarachniophyceae</taxon>
        <taxon>Lotharella</taxon>
    </lineage>
</organism>
<protein>
    <recommendedName>
        <fullName evidence="3">ubiquitinyl hydrolase 1</fullName>
        <ecNumber evidence="3">3.4.19.12</ecNumber>
    </recommendedName>
</protein>
<dbReference type="SMART" id="SM00726">
    <property type="entry name" value="UIM"/>
    <property type="match status" value="3"/>
</dbReference>
<dbReference type="AlphaFoldDB" id="A0A7S2TPG6"/>
<dbReference type="InterPro" id="IPR003903">
    <property type="entry name" value="UIM_dom"/>
</dbReference>
<dbReference type="PANTHER" id="PTHR12419:SF4">
    <property type="entry name" value="OTU DOMAIN-CONTAINING PROTEIN 5"/>
    <property type="match status" value="1"/>
</dbReference>
<dbReference type="Gene3D" id="3.90.70.80">
    <property type="match status" value="1"/>
</dbReference>